<evidence type="ECO:0000256" key="2">
    <source>
        <dbReference type="ARBA" id="ARBA00023125"/>
    </source>
</evidence>
<dbReference type="PANTHER" id="PTHR30146">
    <property type="entry name" value="LACI-RELATED TRANSCRIPTIONAL REPRESSOR"/>
    <property type="match status" value="1"/>
</dbReference>
<dbReference type="EMBL" id="JAJNBZ010000009">
    <property type="protein sequence ID" value="MCE5170282.1"/>
    <property type="molecule type" value="Genomic_DNA"/>
</dbReference>
<dbReference type="InterPro" id="IPR028082">
    <property type="entry name" value="Peripla_BP_I"/>
</dbReference>
<evidence type="ECO:0000256" key="1">
    <source>
        <dbReference type="ARBA" id="ARBA00023015"/>
    </source>
</evidence>
<protein>
    <submittedName>
        <fullName evidence="5">Substrate-binding domain-containing protein</fullName>
    </submittedName>
</protein>
<evidence type="ECO:0000259" key="4">
    <source>
        <dbReference type="Pfam" id="PF13377"/>
    </source>
</evidence>
<keyword evidence="2" id="KW-0238">DNA-binding</keyword>
<evidence type="ECO:0000313" key="6">
    <source>
        <dbReference type="Proteomes" id="UP001199916"/>
    </source>
</evidence>
<organism evidence="5 6">
    <name type="scientific">Paenibacillus profundus</name>
    <dbReference type="NCBI Taxonomy" id="1173085"/>
    <lineage>
        <taxon>Bacteria</taxon>
        <taxon>Bacillati</taxon>
        <taxon>Bacillota</taxon>
        <taxon>Bacilli</taxon>
        <taxon>Bacillales</taxon>
        <taxon>Paenibacillaceae</taxon>
        <taxon>Paenibacillus</taxon>
    </lineage>
</organism>
<evidence type="ECO:0000256" key="3">
    <source>
        <dbReference type="ARBA" id="ARBA00023163"/>
    </source>
</evidence>
<gene>
    <name evidence="5" type="ORF">LQV63_13280</name>
</gene>
<dbReference type="PANTHER" id="PTHR30146:SF109">
    <property type="entry name" value="HTH-TYPE TRANSCRIPTIONAL REGULATOR GALS"/>
    <property type="match status" value="1"/>
</dbReference>
<dbReference type="RefSeq" id="WP_233697056.1">
    <property type="nucleotide sequence ID" value="NZ_JAJNBZ010000009.1"/>
</dbReference>
<name>A0ABS8YFF4_9BACL</name>
<dbReference type="InterPro" id="IPR046335">
    <property type="entry name" value="LacI/GalR-like_sensor"/>
</dbReference>
<comment type="caution">
    <text evidence="5">The sequence shown here is derived from an EMBL/GenBank/DDBJ whole genome shotgun (WGS) entry which is preliminary data.</text>
</comment>
<proteinExistence type="predicted"/>
<evidence type="ECO:0000313" key="5">
    <source>
        <dbReference type="EMBL" id="MCE5170282.1"/>
    </source>
</evidence>
<dbReference type="Proteomes" id="UP001199916">
    <property type="component" value="Unassembled WGS sequence"/>
</dbReference>
<sequence length="131" mass="14321">MKVPCVNFGMRLEPTARSSLPMTEREDALPAGCCFSRDIARLANDLMAMGAIMALSQQGVRVPEDISVTGYDGAFFTAYTNPPLTTIRHANERIGIRAVEMLIELLNGGTGRRESVPPVLVERQSVVEARK</sequence>
<keyword evidence="6" id="KW-1185">Reference proteome</keyword>
<feature type="domain" description="Transcriptional regulator LacI/GalR-like sensor" evidence="4">
    <location>
        <begin position="43"/>
        <end position="126"/>
    </location>
</feature>
<keyword evidence="1" id="KW-0805">Transcription regulation</keyword>
<dbReference type="Gene3D" id="3.40.50.2300">
    <property type="match status" value="1"/>
</dbReference>
<accession>A0ABS8YFF4</accession>
<dbReference type="Pfam" id="PF13377">
    <property type="entry name" value="Peripla_BP_3"/>
    <property type="match status" value="1"/>
</dbReference>
<keyword evidence="3" id="KW-0804">Transcription</keyword>
<dbReference type="SUPFAM" id="SSF53822">
    <property type="entry name" value="Periplasmic binding protein-like I"/>
    <property type="match status" value="1"/>
</dbReference>
<reference evidence="5 6" key="1">
    <citation type="submission" date="2021-11" db="EMBL/GenBank/DDBJ databases">
        <title>Draft genome sequence of Paenibacillus profundus YoMME, a new Gram-positive bacteria with exoelectrogenic properties.</title>
        <authorList>
            <person name="Hubenova Y."/>
            <person name="Hubenova E."/>
            <person name="Manasiev Y."/>
            <person name="Peykov S."/>
            <person name="Mitov M."/>
        </authorList>
    </citation>
    <scope>NUCLEOTIDE SEQUENCE [LARGE SCALE GENOMIC DNA]</scope>
    <source>
        <strain evidence="5 6">YoMME</strain>
    </source>
</reference>